<dbReference type="InterPro" id="IPR044862">
    <property type="entry name" value="Pro_4_hyd_alph_FE2OG_OXY"/>
</dbReference>
<feature type="compositionally biased region" description="Polar residues" evidence="7">
    <location>
        <begin position="33"/>
        <end position="48"/>
    </location>
</feature>
<dbReference type="AlphaFoldDB" id="A0A084SGD3"/>
<gene>
    <name evidence="9" type="ORF">Q664_47365</name>
</gene>
<dbReference type="Pfam" id="PF18331">
    <property type="entry name" value="PKHD_C"/>
    <property type="match status" value="1"/>
</dbReference>
<evidence type="ECO:0000256" key="6">
    <source>
        <dbReference type="ARBA" id="ARBA00023004"/>
    </source>
</evidence>
<sequence>MMLHIPNVLTAEQVARCREVFAQASWEDGRSTAGHQSAQAKKNLQLPENSPEARELGDLVLRGLERSPLFISAVLPQRVFPPLFNRYEAGMTFGSHVDNAIRPITGTPMRLRTDVSATLFLSDPDSYDGGELVVEDTYGSHSVKLPAGDLIIYPASSLHHVTPVTRGVRLASFFWVQSMLREVSQRSLLFDLDMAIMQLNKEVPGNPSLVMLTGVYNNLLRQWAEP</sequence>
<organism evidence="9 10">
    <name type="scientific">Archangium violaceum Cb vi76</name>
    <dbReference type="NCBI Taxonomy" id="1406225"/>
    <lineage>
        <taxon>Bacteria</taxon>
        <taxon>Pseudomonadati</taxon>
        <taxon>Myxococcota</taxon>
        <taxon>Myxococcia</taxon>
        <taxon>Myxococcales</taxon>
        <taxon>Cystobacterineae</taxon>
        <taxon>Archangiaceae</taxon>
        <taxon>Archangium</taxon>
    </lineage>
</organism>
<dbReference type="InterPro" id="IPR041097">
    <property type="entry name" value="PKHD_C"/>
</dbReference>
<keyword evidence="2" id="KW-0479">Metal-binding</keyword>
<dbReference type="PANTHER" id="PTHR41536">
    <property type="entry name" value="PKHD-TYPE HYDROXYLASE YBIX"/>
    <property type="match status" value="1"/>
</dbReference>
<comment type="cofactor">
    <cofactor evidence="1">
        <name>L-ascorbate</name>
        <dbReference type="ChEBI" id="CHEBI:38290"/>
    </cofactor>
</comment>
<dbReference type="InterPro" id="IPR005123">
    <property type="entry name" value="Oxoglu/Fe-dep_dioxygenase_dom"/>
</dbReference>
<evidence type="ECO:0000256" key="5">
    <source>
        <dbReference type="ARBA" id="ARBA00023002"/>
    </source>
</evidence>
<evidence type="ECO:0000256" key="1">
    <source>
        <dbReference type="ARBA" id="ARBA00001961"/>
    </source>
</evidence>
<dbReference type="GO" id="GO:0006879">
    <property type="term" value="P:intracellular iron ion homeostasis"/>
    <property type="evidence" value="ECO:0007669"/>
    <property type="project" value="TreeGrafter"/>
</dbReference>
<dbReference type="Gene3D" id="4.10.860.20">
    <property type="entry name" value="Rabenosyn, Rab binding domain"/>
    <property type="match status" value="1"/>
</dbReference>
<dbReference type="GO" id="GO:0016706">
    <property type="term" value="F:2-oxoglutarate-dependent dioxygenase activity"/>
    <property type="evidence" value="ECO:0007669"/>
    <property type="project" value="InterPro"/>
</dbReference>
<dbReference type="GO" id="GO:0031418">
    <property type="term" value="F:L-ascorbic acid binding"/>
    <property type="evidence" value="ECO:0007669"/>
    <property type="project" value="UniProtKB-KW"/>
</dbReference>
<dbReference type="Pfam" id="PF13640">
    <property type="entry name" value="2OG-FeII_Oxy_3"/>
    <property type="match status" value="1"/>
</dbReference>
<evidence type="ECO:0000256" key="2">
    <source>
        <dbReference type="ARBA" id="ARBA00022723"/>
    </source>
</evidence>
<dbReference type="Proteomes" id="UP000028547">
    <property type="component" value="Unassembled WGS sequence"/>
</dbReference>
<dbReference type="NCBIfam" id="NF003973">
    <property type="entry name" value="PRK05467.1-2"/>
    <property type="match status" value="1"/>
</dbReference>
<dbReference type="InterPro" id="IPR006620">
    <property type="entry name" value="Pro_4_hyd_alph"/>
</dbReference>
<dbReference type="Gene3D" id="2.60.120.620">
    <property type="entry name" value="q2cbj1_9rhob like domain"/>
    <property type="match status" value="1"/>
</dbReference>
<protein>
    <submittedName>
        <fullName evidence="9">Fe(II)-dependent oxygenase</fullName>
    </submittedName>
</protein>
<accession>A0A084SGD3</accession>
<reference evidence="9 10" key="1">
    <citation type="submission" date="2014-07" db="EMBL/GenBank/DDBJ databases">
        <title>Draft Genome Sequence of Gephyronic Acid Producer, Cystobacter violaceus Strain Cb vi76.</title>
        <authorList>
            <person name="Stevens D.C."/>
            <person name="Young J."/>
            <person name="Carmichael R."/>
            <person name="Tan J."/>
            <person name="Taylor R.E."/>
        </authorList>
    </citation>
    <scope>NUCLEOTIDE SEQUENCE [LARGE SCALE GENOMIC DNA]</scope>
    <source>
        <strain evidence="9 10">Cb vi76</strain>
    </source>
</reference>
<keyword evidence="6" id="KW-0408">Iron</keyword>
<dbReference type="GO" id="GO:0005506">
    <property type="term" value="F:iron ion binding"/>
    <property type="evidence" value="ECO:0007669"/>
    <property type="project" value="InterPro"/>
</dbReference>
<dbReference type="SMART" id="SM00702">
    <property type="entry name" value="P4Hc"/>
    <property type="match status" value="1"/>
</dbReference>
<dbReference type="InterPro" id="IPR023550">
    <property type="entry name" value="PKHD_hydroxylase"/>
</dbReference>
<dbReference type="PANTHER" id="PTHR41536:SF1">
    <property type="entry name" value="PKHD-TYPE HYDROXYLASE YBIX"/>
    <property type="match status" value="1"/>
</dbReference>
<dbReference type="NCBIfam" id="NF003974">
    <property type="entry name" value="PRK05467.1-3"/>
    <property type="match status" value="1"/>
</dbReference>
<comment type="caution">
    <text evidence="9">The sequence shown here is derived from an EMBL/GenBank/DDBJ whole genome shotgun (WGS) entry which is preliminary data.</text>
</comment>
<evidence type="ECO:0000256" key="3">
    <source>
        <dbReference type="ARBA" id="ARBA00022896"/>
    </source>
</evidence>
<evidence type="ECO:0000256" key="4">
    <source>
        <dbReference type="ARBA" id="ARBA00022964"/>
    </source>
</evidence>
<proteinExistence type="inferred from homology"/>
<dbReference type="NCBIfam" id="NF003975">
    <property type="entry name" value="PRK05467.1-4"/>
    <property type="match status" value="1"/>
</dbReference>
<dbReference type="SUPFAM" id="SSF51197">
    <property type="entry name" value="Clavaminate synthase-like"/>
    <property type="match status" value="1"/>
</dbReference>
<keyword evidence="3" id="KW-0847">Vitamin C</keyword>
<dbReference type="RefSeq" id="WP_043412111.1">
    <property type="nucleotide sequence ID" value="NZ_JPMI01000368.1"/>
</dbReference>
<keyword evidence="4" id="KW-0223">Dioxygenase</keyword>
<dbReference type="EMBL" id="JPMI01000368">
    <property type="protein sequence ID" value="KFA87518.1"/>
    <property type="molecule type" value="Genomic_DNA"/>
</dbReference>
<keyword evidence="5" id="KW-0560">Oxidoreductase</keyword>
<dbReference type="PROSITE" id="PS51471">
    <property type="entry name" value="FE2OG_OXY"/>
    <property type="match status" value="1"/>
</dbReference>
<evidence type="ECO:0000259" key="8">
    <source>
        <dbReference type="PROSITE" id="PS51471"/>
    </source>
</evidence>
<dbReference type="HAMAP" id="MF_00657">
    <property type="entry name" value="Hydroxyl_YbiX"/>
    <property type="match status" value="1"/>
</dbReference>
<feature type="domain" description="Fe2OG dioxygenase" evidence="8">
    <location>
        <begin position="78"/>
        <end position="178"/>
    </location>
</feature>
<name>A0A084SGD3_9BACT</name>
<feature type="region of interest" description="Disordered" evidence="7">
    <location>
        <begin position="31"/>
        <end position="50"/>
    </location>
</feature>
<dbReference type="GO" id="GO:0006974">
    <property type="term" value="P:DNA damage response"/>
    <property type="evidence" value="ECO:0007669"/>
    <property type="project" value="TreeGrafter"/>
</dbReference>
<evidence type="ECO:0000256" key="7">
    <source>
        <dbReference type="SAM" id="MobiDB-lite"/>
    </source>
</evidence>
<evidence type="ECO:0000313" key="9">
    <source>
        <dbReference type="EMBL" id="KFA87518.1"/>
    </source>
</evidence>
<evidence type="ECO:0000313" key="10">
    <source>
        <dbReference type="Proteomes" id="UP000028547"/>
    </source>
</evidence>